<proteinExistence type="predicted"/>
<dbReference type="AlphaFoldDB" id="A0A8D0R4F5"/>
<organism evidence="1 2">
    <name type="scientific">Sus scrofa</name>
    <name type="common">Pig</name>
    <dbReference type="NCBI Taxonomy" id="9823"/>
    <lineage>
        <taxon>Eukaryota</taxon>
        <taxon>Metazoa</taxon>
        <taxon>Chordata</taxon>
        <taxon>Craniata</taxon>
        <taxon>Vertebrata</taxon>
        <taxon>Euteleostomi</taxon>
        <taxon>Mammalia</taxon>
        <taxon>Eutheria</taxon>
        <taxon>Laurasiatheria</taxon>
        <taxon>Artiodactyla</taxon>
        <taxon>Suina</taxon>
        <taxon>Suidae</taxon>
        <taxon>Sus</taxon>
    </lineage>
</organism>
<name>A0A8D0R4F5_PIG</name>
<sequence length="129" mass="15162">MFTEALSTIFKTWRQPKYPSADEWIKKMWCINTMEYYSAAKKNEIMPSAATRMQLEVLTLSEMSREEKDKYPMISLICEIQNMAQMNLSTEQKQTHRHGEQTCCCQGRGRESGMAWEFEVSRCKLSQLK</sequence>
<dbReference type="Ensembl" id="ENSSSCT00040012417.1">
    <property type="protein sequence ID" value="ENSSSCP00040004658.1"/>
    <property type="gene ID" value="ENSSSCG00040009609.1"/>
</dbReference>
<dbReference type="Proteomes" id="UP000694722">
    <property type="component" value="Unplaced"/>
</dbReference>
<dbReference type="Ensembl" id="ENSSSCT00025017740.1">
    <property type="protein sequence ID" value="ENSSSCP00025007089.1"/>
    <property type="gene ID" value="ENSSSCG00025013408.1"/>
</dbReference>
<protein>
    <submittedName>
        <fullName evidence="1">Uncharacterized protein</fullName>
    </submittedName>
</protein>
<evidence type="ECO:0000313" key="1">
    <source>
        <dbReference type="Ensembl" id="ENSSSCP00025007089.1"/>
    </source>
</evidence>
<reference evidence="1" key="1">
    <citation type="submission" date="2025-05" db="UniProtKB">
        <authorList>
            <consortium name="Ensembl"/>
        </authorList>
    </citation>
    <scope>IDENTIFICATION</scope>
</reference>
<dbReference type="Proteomes" id="UP000694727">
    <property type="component" value="Unplaced"/>
</dbReference>
<evidence type="ECO:0000313" key="2">
    <source>
        <dbReference type="Proteomes" id="UP000694727"/>
    </source>
</evidence>
<accession>A0A8D0R4F5</accession>
<dbReference type="Ensembl" id="ENSSSCT00035056715.1">
    <property type="protein sequence ID" value="ENSSSCP00035022811.1"/>
    <property type="gene ID" value="ENSSSCG00035042681.1"/>
</dbReference>
<dbReference type="Proteomes" id="UP000694720">
    <property type="component" value="Unplaced"/>
</dbReference>